<comment type="catalytic activity">
    <reaction evidence="9">
        <text>7-carboxy-7-carbaguanine + NH4(+) + 2 ATP = 7-cyano-7-carbaguanine + 2 AMP + 2 diphosphate + 2 H(+)</text>
        <dbReference type="Rhea" id="RHEA:27982"/>
        <dbReference type="ChEBI" id="CHEBI:15378"/>
        <dbReference type="ChEBI" id="CHEBI:28938"/>
        <dbReference type="ChEBI" id="CHEBI:30616"/>
        <dbReference type="ChEBI" id="CHEBI:33019"/>
        <dbReference type="ChEBI" id="CHEBI:45075"/>
        <dbReference type="ChEBI" id="CHEBI:61036"/>
        <dbReference type="ChEBI" id="CHEBI:456215"/>
        <dbReference type="EC" id="6.3.4.20"/>
    </reaction>
</comment>
<evidence type="ECO:0000256" key="9">
    <source>
        <dbReference type="ARBA" id="ARBA00047890"/>
    </source>
</evidence>
<evidence type="ECO:0000256" key="3">
    <source>
        <dbReference type="ARBA" id="ARBA00022723"/>
    </source>
</evidence>
<dbReference type="EC" id="6.3.4.20" evidence="8"/>
<keyword evidence="2" id="KW-0436">Ligase</keyword>
<evidence type="ECO:0000313" key="10">
    <source>
        <dbReference type="EMBL" id="PIS20967.1"/>
    </source>
</evidence>
<dbReference type="SUPFAM" id="SSF52402">
    <property type="entry name" value="Adenine nucleotide alpha hydrolases-like"/>
    <property type="match status" value="1"/>
</dbReference>
<evidence type="ECO:0000256" key="6">
    <source>
        <dbReference type="ARBA" id="ARBA00022840"/>
    </source>
</evidence>
<dbReference type="InterPro" id="IPR018317">
    <property type="entry name" value="QueC"/>
</dbReference>
<sequence>MSQQASDPKNIKTAVEFILESEREYVFQIPRSENVIFLMTGGIDSSIGAELCLLKWGVTLFPIYILRGATAQKQELAAVQSVLTYLKSKYGSRVRDLFTINSTVPPREVKGQLSRERVIKHGHPLRNSIMQSLAVQYGAMLNDKGTPVRTVLVASVASDFFPGSREVDLVINTLYTCSNMGEWDWQINSPMLTGNLLGKEKRLRKIDLIKWGIQNRFPFNITRTCTKHSDNACGICEECKERRDTFAQAGITDPIAYS</sequence>
<protein>
    <recommendedName>
        <fullName evidence="8">7-cyano-7-deazaguanine synthase</fullName>
        <ecNumber evidence="8">6.3.4.20</ecNumber>
    </recommendedName>
</protein>
<dbReference type="EMBL" id="PEYW01000011">
    <property type="protein sequence ID" value="PIS20967.1"/>
    <property type="molecule type" value="Genomic_DNA"/>
</dbReference>
<accession>A0A2H0X7R8</accession>
<dbReference type="GO" id="GO:0016874">
    <property type="term" value="F:ligase activity"/>
    <property type="evidence" value="ECO:0007669"/>
    <property type="project" value="UniProtKB-KW"/>
</dbReference>
<evidence type="ECO:0000313" key="11">
    <source>
        <dbReference type="Proteomes" id="UP000231414"/>
    </source>
</evidence>
<comment type="similarity">
    <text evidence="7">Belongs to the QueC family.</text>
</comment>
<proteinExistence type="inferred from homology"/>
<dbReference type="InterPro" id="IPR014729">
    <property type="entry name" value="Rossmann-like_a/b/a_fold"/>
</dbReference>
<dbReference type="GO" id="GO:0005524">
    <property type="term" value="F:ATP binding"/>
    <property type="evidence" value="ECO:0007669"/>
    <property type="project" value="UniProtKB-KW"/>
</dbReference>
<comment type="pathway">
    <text evidence="1">Purine metabolism; 7-cyano-7-deazaguanine biosynthesis.</text>
</comment>
<keyword evidence="5" id="KW-0862">Zinc</keyword>
<dbReference type="AlphaFoldDB" id="A0A2H0X7R8"/>
<reference evidence="11" key="1">
    <citation type="submission" date="2017-09" db="EMBL/GenBank/DDBJ databases">
        <title>Depth-based differentiation of microbial function through sediment-hosted aquifers and enrichment of novel symbionts in the deep terrestrial subsurface.</title>
        <authorList>
            <person name="Probst A.J."/>
            <person name="Ladd B."/>
            <person name="Jarett J.K."/>
            <person name="Geller-Mcgrath D.E."/>
            <person name="Sieber C.M.K."/>
            <person name="Emerson J.B."/>
            <person name="Anantharaman K."/>
            <person name="Thomas B.C."/>
            <person name="Malmstrom R."/>
            <person name="Stieglmeier M."/>
            <person name="Klingl A."/>
            <person name="Woyke T."/>
            <person name="Ryan C.M."/>
            <person name="Banfield J.F."/>
        </authorList>
    </citation>
    <scope>NUCLEOTIDE SEQUENCE [LARGE SCALE GENOMIC DNA]</scope>
</reference>
<evidence type="ECO:0000256" key="8">
    <source>
        <dbReference type="ARBA" id="ARBA00039149"/>
    </source>
</evidence>
<dbReference type="Pfam" id="PF06508">
    <property type="entry name" value="QueC"/>
    <property type="match status" value="1"/>
</dbReference>
<evidence type="ECO:0000256" key="4">
    <source>
        <dbReference type="ARBA" id="ARBA00022741"/>
    </source>
</evidence>
<comment type="caution">
    <text evidence="10">The sequence shown here is derived from an EMBL/GenBank/DDBJ whole genome shotgun (WGS) entry which is preliminary data.</text>
</comment>
<keyword evidence="3" id="KW-0479">Metal-binding</keyword>
<keyword evidence="6" id="KW-0067">ATP-binding</keyword>
<gene>
    <name evidence="10" type="ORF">COT52_00980</name>
</gene>
<dbReference type="PANTHER" id="PTHR42914">
    <property type="entry name" value="7-CYANO-7-DEAZAGUANINE SYNTHASE"/>
    <property type="match status" value="1"/>
</dbReference>
<evidence type="ECO:0000256" key="1">
    <source>
        <dbReference type="ARBA" id="ARBA00005061"/>
    </source>
</evidence>
<keyword evidence="4" id="KW-0547">Nucleotide-binding</keyword>
<evidence type="ECO:0000256" key="7">
    <source>
        <dbReference type="ARBA" id="ARBA00037993"/>
    </source>
</evidence>
<dbReference type="Proteomes" id="UP000231414">
    <property type="component" value="Unassembled WGS sequence"/>
</dbReference>
<evidence type="ECO:0000256" key="5">
    <source>
        <dbReference type="ARBA" id="ARBA00022833"/>
    </source>
</evidence>
<organism evidence="10 11">
    <name type="scientific">candidate division WWE3 bacterium CG08_land_8_20_14_0_20_43_13</name>
    <dbReference type="NCBI Taxonomy" id="1975087"/>
    <lineage>
        <taxon>Bacteria</taxon>
        <taxon>Katanobacteria</taxon>
    </lineage>
</organism>
<evidence type="ECO:0000256" key="2">
    <source>
        <dbReference type="ARBA" id="ARBA00022598"/>
    </source>
</evidence>
<dbReference type="Gene3D" id="3.40.50.620">
    <property type="entry name" value="HUPs"/>
    <property type="match status" value="1"/>
</dbReference>
<name>A0A2H0X7R8_UNCKA</name>
<dbReference type="GO" id="GO:0046872">
    <property type="term" value="F:metal ion binding"/>
    <property type="evidence" value="ECO:0007669"/>
    <property type="project" value="UniProtKB-KW"/>
</dbReference>
<dbReference type="PANTHER" id="PTHR42914:SF1">
    <property type="entry name" value="7-CYANO-7-DEAZAGUANINE SYNTHASE"/>
    <property type="match status" value="1"/>
</dbReference>